<dbReference type="STRING" id="272844.PAB2083"/>
<dbReference type="SUPFAM" id="SSF46785">
    <property type="entry name" value="Winged helix' DNA-binding domain"/>
    <property type="match status" value="1"/>
</dbReference>
<dbReference type="eggNOG" id="arCOG05754">
    <property type="taxonomic scope" value="Archaea"/>
</dbReference>
<dbReference type="Proteomes" id="UP000000810">
    <property type="component" value="Chromosome"/>
</dbReference>
<dbReference type="PIR" id="A75155">
    <property type="entry name" value="A75155"/>
</dbReference>
<dbReference type="InterPro" id="IPR036390">
    <property type="entry name" value="WH_DNA-bd_sf"/>
</dbReference>
<dbReference type="EMBL" id="HE613800">
    <property type="protein sequence ID" value="CCE69776.1"/>
    <property type="molecule type" value="Genomic_DNA"/>
</dbReference>
<reference evidence="1 3" key="4">
    <citation type="journal article" date="2003" name="Mol. Microbiol.">
        <title>An integrated analysis of the genome of the hyperthermophilic archaeon Pyrococcus abyssi.</title>
        <authorList>
            <person name="Cohen G."/>
            <person name="Barbe V."/>
            <person name="Flament D."/>
            <person name="Galperin M."/>
            <person name="Heilig R."/>
            <person name="Ripp R."/>
            <person name="Lecompte O."/>
            <person name="Prieur D."/>
            <person name="Poch O."/>
            <person name="Quellerou J."/>
            <person name="Thierry J.C."/>
            <person name="Van der Oost J."/>
            <person name="Weissenbach J."/>
            <person name="Zivanovic Y."/>
            <person name="Forterre P."/>
        </authorList>
    </citation>
    <scope>NUCLEOTIDE SEQUENCE [LARGE SCALE GENOMIC DNA]</scope>
    <source>
        <strain evidence="3">GE5 / Orsay</strain>
        <strain evidence="1">Orsay</strain>
    </source>
</reference>
<reference evidence="2 4" key="5">
    <citation type="journal article" date="2012" name="Curr. Microbiol.">
        <title>Re-annotation of two hyperthermophilic archaea Pyrococcus abyssi GE5 and Pyrococcus furiosus DSM 3638.</title>
        <authorList>
            <person name="Gao J."/>
            <person name="Wang J."/>
        </authorList>
    </citation>
    <scope>GENOME REANNOTATION</scope>
    <source>
        <strain evidence="2">GE5</strain>
        <strain evidence="4">GE5 / Orsay</strain>
    </source>
</reference>
<evidence type="ECO:0000313" key="2">
    <source>
        <dbReference type="EMBL" id="CCE69776.1"/>
    </source>
</evidence>
<proteinExistence type="predicted"/>
<evidence type="ECO:0000313" key="3">
    <source>
        <dbReference type="Proteomes" id="UP000000810"/>
    </source>
</evidence>
<protein>
    <submittedName>
        <fullName evidence="1">Uncharacterized protein</fullName>
    </submittedName>
</protein>
<dbReference type="EMBL" id="AJ248284">
    <property type="protein sequence ID" value="CAB49320.1"/>
    <property type="molecule type" value="Genomic_DNA"/>
</dbReference>
<dbReference type="AlphaFoldDB" id="Q9V1M9"/>
<sequence>MEIIKGGIDPARLRKLLERALNENQRLILCSLDNNGESKSLTSLAEGISKAHRKPVSTLKLNAKILKELGLIEYGTRRSPRTVRLTEFGKFVIRILGADEVED</sequence>
<accession>Q9V1M9</accession>
<name>Q9V1M9_PYRAB</name>
<dbReference type="RefSeq" id="WP_010867520.1">
    <property type="nucleotide sequence ID" value="NC_000868.1"/>
</dbReference>
<dbReference type="HOGENOM" id="CLU_152354_0_0_2"/>
<dbReference type="OrthoDB" id="98463at2157"/>
<dbReference type="KEGG" id="pab:PAB2083"/>
<gene>
    <name evidence="1" type="ordered locus">PAB2083</name>
</gene>
<evidence type="ECO:0000313" key="1">
    <source>
        <dbReference type="EMBL" id="CAB49320.1"/>
    </source>
</evidence>
<reference evidence="1" key="2">
    <citation type="journal article" date="2000" name="J. Mol. Biol.">
        <title>Archaeal homologs of eukaryotic methylation guide small nucleolar RNAs: lessons from the Pyrococcus genomes.</title>
        <authorList>
            <person name="Gaspin C."/>
            <person name="Cavaille J."/>
            <person name="Erauso G."/>
        </authorList>
    </citation>
    <scope>NUCLEOTIDE SEQUENCE</scope>
    <source>
        <strain evidence="1">Orsay</strain>
    </source>
</reference>
<evidence type="ECO:0000313" key="4">
    <source>
        <dbReference type="Proteomes" id="UP000009139"/>
    </source>
</evidence>
<dbReference type="Proteomes" id="UP000009139">
    <property type="component" value="Chromosome"/>
</dbReference>
<organism evidence="1 3">
    <name type="scientific">Pyrococcus abyssi (strain GE5 / Orsay)</name>
    <dbReference type="NCBI Taxonomy" id="272844"/>
    <lineage>
        <taxon>Archaea</taxon>
        <taxon>Methanobacteriati</taxon>
        <taxon>Methanobacteriota</taxon>
        <taxon>Thermococci</taxon>
        <taxon>Thermococcales</taxon>
        <taxon>Thermococcaceae</taxon>
        <taxon>Pyrococcus</taxon>
    </lineage>
</organism>
<keyword evidence="3" id="KW-1185">Reference proteome</keyword>
<reference evidence="1" key="3">
    <citation type="journal article" date="2001" name="Genome Res.">
        <title>Genome evolution at the genus level: comparison of three complete genomes of hyperthermophilic archaea.</title>
        <authorList>
            <person name="Lecompte O."/>
            <person name="Ripp R."/>
            <person name="Puzos-Barbe V."/>
            <person name="Duprat S."/>
            <person name="Heilig R."/>
            <person name="Dietrich J."/>
            <person name="Thierry J.C."/>
            <person name="Poch O."/>
        </authorList>
    </citation>
    <scope>NUCLEOTIDE SEQUENCE</scope>
    <source>
        <strain evidence="1">Orsay</strain>
    </source>
</reference>
<reference evidence="1" key="1">
    <citation type="submission" date="1999-07" db="EMBL/GenBank/DDBJ databases">
        <authorList>
            <person name="Genoscope"/>
        </authorList>
    </citation>
    <scope>NUCLEOTIDE SEQUENCE</scope>
    <source>
        <strain evidence="1">Orsay</strain>
    </source>
</reference>